<evidence type="ECO:0000313" key="3">
    <source>
        <dbReference type="Proteomes" id="UP000664169"/>
    </source>
</evidence>
<evidence type="ECO:0000313" key="2">
    <source>
        <dbReference type="EMBL" id="CAF9911111.1"/>
    </source>
</evidence>
<feature type="compositionally biased region" description="Acidic residues" evidence="1">
    <location>
        <begin position="95"/>
        <end position="105"/>
    </location>
</feature>
<dbReference type="AlphaFoldDB" id="A0A8H3EPP1"/>
<evidence type="ECO:0000256" key="1">
    <source>
        <dbReference type="SAM" id="MobiDB-lite"/>
    </source>
</evidence>
<sequence length="236" mass="26096">MPKPTPNRKPKRAIANTLEQSTQPPPHLKPSQTIAKLRKAEGNHLYSVILPKAFFLPGHHHHHHQRQQQREGNLDRGASQSETRHCETGRRCEEGEAQAGEDDAADTAAATSVTSAISSTATAANANTTADASIANQTESEVSSLVELTSALRGMLLFRRNGYVLVDTDRELLGGRENKIVGRIVGVVLGGKQGREWRGMEYWPEEFGREMGWNYGRDEEEDEDGVRMPEGDDDED</sequence>
<accession>A0A8H3EPP1</accession>
<dbReference type="Proteomes" id="UP000664169">
    <property type="component" value="Unassembled WGS sequence"/>
</dbReference>
<proteinExistence type="predicted"/>
<protein>
    <submittedName>
        <fullName evidence="2">Uncharacterized protein</fullName>
    </submittedName>
</protein>
<feature type="region of interest" description="Disordered" evidence="1">
    <location>
        <begin position="214"/>
        <end position="236"/>
    </location>
</feature>
<dbReference type="OrthoDB" id="1738325at2759"/>
<feature type="region of interest" description="Disordered" evidence="1">
    <location>
        <begin position="1"/>
        <end position="30"/>
    </location>
</feature>
<feature type="compositionally biased region" description="Basic and acidic residues" evidence="1">
    <location>
        <begin position="82"/>
        <end position="94"/>
    </location>
</feature>
<dbReference type="EMBL" id="CAJPDQ010000006">
    <property type="protein sequence ID" value="CAF9911111.1"/>
    <property type="molecule type" value="Genomic_DNA"/>
</dbReference>
<comment type="caution">
    <text evidence="2">The sequence shown here is derived from an EMBL/GenBank/DDBJ whole genome shotgun (WGS) entry which is preliminary data.</text>
</comment>
<name>A0A8H3EPP1_9LECA</name>
<feature type="region of interest" description="Disordered" evidence="1">
    <location>
        <begin position="59"/>
        <end position="111"/>
    </location>
</feature>
<feature type="compositionally biased region" description="Basic residues" evidence="1">
    <location>
        <begin position="1"/>
        <end position="12"/>
    </location>
</feature>
<dbReference type="InterPro" id="IPR012340">
    <property type="entry name" value="NA-bd_OB-fold"/>
</dbReference>
<reference evidence="2" key="1">
    <citation type="submission" date="2021-03" db="EMBL/GenBank/DDBJ databases">
        <authorList>
            <person name="Tagirdzhanova G."/>
        </authorList>
    </citation>
    <scope>NUCLEOTIDE SEQUENCE</scope>
</reference>
<organism evidence="2 3">
    <name type="scientific">Gomphillus americanus</name>
    <dbReference type="NCBI Taxonomy" id="1940652"/>
    <lineage>
        <taxon>Eukaryota</taxon>
        <taxon>Fungi</taxon>
        <taxon>Dikarya</taxon>
        <taxon>Ascomycota</taxon>
        <taxon>Pezizomycotina</taxon>
        <taxon>Lecanoromycetes</taxon>
        <taxon>OSLEUM clade</taxon>
        <taxon>Ostropomycetidae</taxon>
        <taxon>Ostropales</taxon>
        <taxon>Graphidaceae</taxon>
        <taxon>Gomphilloideae</taxon>
        <taxon>Gomphillus</taxon>
    </lineage>
</organism>
<dbReference type="Gene3D" id="2.40.50.140">
    <property type="entry name" value="Nucleic acid-binding proteins"/>
    <property type="match status" value="1"/>
</dbReference>
<keyword evidence="3" id="KW-1185">Reference proteome</keyword>
<gene>
    <name evidence="2" type="ORF">GOMPHAMPRED_007306</name>
</gene>